<feature type="transmembrane region" description="Helical" evidence="6">
    <location>
        <begin position="242"/>
        <end position="263"/>
    </location>
</feature>
<evidence type="ECO:0000313" key="7">
    <source>
        <dbReference type="EMBL" id="KKN65170.1"/>
    </source>
</evidence>
<comment type="subcellular location">
    <subcellularLocation>
        <location evidence="1">Cell membrane</location>
        <topology evidence="1">Multi-pass membrane protein</topology>
    </subcellularLocation>
</comment>
<name>A0A0F9S8D1_9ZZZZ</name>
<feature type="transmembrane region" description="Helical" evidence="6">
    <location>
        <begin position="133"/>
        <end position="159"/>
    </location>
</feature>
<evidence type="ECO:0000256" key="5">
    <source>
        <dbReference type="ARBA" id="ARBA00023136"/>
    </source>
</evidence>
<sequence>MLSMLRQSFKNWFSDDPFTNSAAAAYYAIFSFPGLIIIVMSVAALAFDPQQVQALLSGQISQILGKETANNLFLIVQETQQNDRDMWALIAGMLTLSFGATGLFANLQRSLNKIFQVEVKKSAGIFVFIRTRLISFGIVLILGLLLLVSLSLTALITVLSTWITAQFSTSFTALIALITLITSLSTVIVLFTLIYKILPDANIRWRSALMGGLLATILFEIGEYTLNFYFGIAKPESTFGAAGSLVLLMLWVSYSCMILFIGAELAKTYELSNYNHKITPNEIAENSEH</sequence>
<gene>
    <name evidence="7" type="ORF">LCGC14_0484200</name>
</gene>
<dbReference type="NCBIfam" id="TIGR00765">
    <property type="entry name" value="yihY_not_rbn"/>
    <property type="match status" value="1"/>
</dbReference>
<dbReference type="PANTHER" id="PTHR30213">
    <property type="entry name" value="INNER MEMBRANE PROTEIN YHJD"/>
    <property type="match status" value="1"/>
</dbReference>
<keyword evidence="5 6" id="KW-0472">Membrane</keyword>
<protein>
    <submittedName>
        <fullName evidence="7">Uncharacterized protein</fullName>
    </submittedName>
</protein>
<organism evidence="7">
    <name type="scientific">marine sediment metagenome</name>
    <dbReference type="NCBI Taxonomy" id="412755"/>
    <lineage>
        <taxon>unclassified sequences</taxon>
        <taxon>metagenomes</taxon>
        <taxon>ecological metagenomes</taxon>
    </lineage>
</organism>
<dbReference type="PANTHER" id="PTHR30213:SF1">
    <property type="entry name" value="INNER MEMBRANE PROTEIN YHJD"/>
    <property type="match status" value="1"/>
</dbReference>
<keyword evidence="4 6" id="KW-1133">Transmembrane helix</keyword>
<accession>A0A0F9S8D1</accession>
<dbReference type="PIRSF" id="PIRSF035875">
    <property type="entry name" value="RNase_BN"/>
    <property type="match status" value="1"/>
</dbReference>
<feature type="transmembrane region" description="Helical" evidence="6">
    <location>
        <begin position="21"/>
        <end position="47"/>
    </location>
</feature>
<feature type="transmembrane region" description="Helical" evidence="6">
    <location>
        <begin position="86"/>
        <end position="107"/>
    </location>
</feature>
<proteinExistence type="predicted"/>
<evidence type="ECO:0000256" key="1">
    <source>
        <dbReference type="ARBA" id="ARBA00004651"/>
    </source>
</evidence>
<feature type="transmembrane region" description="Helical" evidence="6">
    <location>
        <begin position="207"/>
        <end position="230"/>
    </location>
</feature>
<dbReference type="EMBL" id="LAZR01000532">
    <property type="protein sequence ID" value="KKN65170.1"/>
    <property type="molecule type" value="Genomic_DNA"/>
</dbReference>
<evidence type="ECO:0000256" key="2">
    <source>
        <dbReference type="ARBA" id="ARBA00022475"/>
    </source>
</evidence>
<feature type="transmembrane region" description="Helical" evidence="6">
    <location>
        <begin position="171"/>
        <end position="195"/>
    </location>
</feature>
<evidence type="ECO:0000256" key="3">
    <source>
        <dbReference type="ARBA" id="ARBA00022692"/>
    </source>
</evidence>
<dbReference type="InterPro" id="IPR017039">
    <property type="entry name" value="Virul_fac_BrkB"/>
</dbReference>
<dbReference type="AlphaFoldDB" id="A0A0F9S8D1"/>
<keyword evidence="2" id="KW-1003">Cell membrane</keyword>
<comment type="caution">
    <text evidence="7">The sequence shown here is derived from an EMBL/GenBank/DDBJ whole genome shotgun (WGS) entry which is preliminary data.</text>
</comment>
<keyword evidence="3 6" id="KW-0812">Transmembrane</keyword>
<dbReference type="GO" id="GO:0005886">
    <property type="term" value="C:plasma membrane"/>
    <property type="evidence" value="ECO:0007669"/>
    <property type="project" value="UniProtKB-SubCell"/>
</dbReference>
<evidence type="ECO:0000256" key="6">
    <source>
        <dbReference type="SAM" id="Phobius"/>
    </source>
</evidence>
<dbReference type="Pfam" id="PF03631">
    <property type="entry name" value="Virul_fac_BrkB"/>
    <property type="match status" value="1"/>
</dbReference>
<reference evidence="7" key="1">
    <citation type="journal article" date="2015" name="Nature">
        <title>Complex archaea that bridge the gap between prokaryotes and eukaryotes.</title>
        <authorList>
            <person name="Spang A."/>
            <person name="Saw J.H."/>
            <person name="Jorgensen S.L."/>
            <person name="Zaremba-Niedzwiedzka K."/>
            <person name="Martijn J."/>
            <person name="Lind A.E."/>
            <person name="van Eijk R."/>
            <person name="Schleper C."/>
            <person name="Guy L."/>
            <person name="Ettema T.J."/>
        </authorList>
    </citation>
    <scope>NUCLEOTIDE SEQUENCE</scope>
</reference>
<evidence type="ECO:0000256" key="4">
    <source>
        <dbReference type="ARBA" id="ARBA00022989"/>
    </source>
</evidence>